<evidence type="ECO:0000313" key="1">
    <source>
        <dbReference type="EMBL" id="XBX81430.1"/>
    </source>
</evidence>
<reference evidence="1" key="1">
    <citation type="submission" date="2024-05" db="EMBL/GenBank/DDBJ databases">
        <authorList>
            <person name="Yu L."/>
        </authorList>
    </citation>
    <scope>NUCLEOTIDE SEQUENCE</scope>
    <source>
        <strain evidence="1">G08B096</strain>
    </source>
</reference>
<protein>
    <submittedName>
        <fullName evidence="1">Uncharacterized protein</fullName>
    </submittedName>
</protein>
<proteinExistence type="predicted"/>
<sequence length="47" mass="5070">MLNASQAFFNTAKFSGWPSESDLYAAPLPYLSAASAVVLTHLKPVEK</sequence>
<gene>
    <name evidence="1" type="ORF">ABIQ69_12525</name>
</gene>
<dbReference type="EMBL" id="CP158374">
    <property type="protein sequence ID" value="XBX81430.1"/>
    <property type="molecule type" value="Genomic_DNA"/>
</dbReference>
<dbReference type="RefSeq" id="WP_350347452.1">
    <property type="nucleotide sequence ID" value="NZ_CP158374.1"/>
</dbReference>
<dbReference type="AlphaFoldDB" id="A0AAU7W6Q1"/>
<accession>A0AAU7W6Q1</accession>
<organism evidence="1">
    <name type="scientific">Agromyces sp. G08B096</name>
    <dbReference type="NCBI Taxonomy" id="3156399"/>
    <lineage>
        <taxon>Bacteria</taxon>
        <taxon>Bacillati</taxon>
        <taxon>Actinomycetota</taxon>
        <taxon>Actinomycetes</taxon>
        <taxon>Micrococcales</taxon>
        <taxon>Microbacteriaceae</taxon>
        <taxon>Agromyces</taxon>
    </lineage>
</organism>
<name>A0AAU7W6Q1_9MICO</name>